<dbReference type="AlphaFoldDB" id="A0A2Z2MZ57"/>
<dbReference type="RefSeq" id="WP_088867144.1">
    <property type="nucleotide sequence ID" value="NZ_CP015106.1"/>
</dbReference>
<name>A0A2Z2MZ57_9EURY</name>
<keyword evidence="2" id="KW-1185">Reference proteome</keyword>
<dbReference type="KEGG" id="trl:A3L10_08130"/>
<proteinExistence type="predicted"/>
<dbReference type="EMBL" id="CP015106">
    <property type="protein sequence ID" value="ASJ15095.1"/>
    <property type="molecule type" value="Genomic_DNA"/>
</dbReference>
<gene>
    <name evidence="1" type="ORF">A3L10_08130</name>
</gene>
<protein>
    <submittedName>
        <fullName evidence="1">Uncharacterized protein</fullName>
    </submittedName>
</protein>
<evidence type="ECO:0000313" key="2">
    <source>
        <dbReference type="Proteomes" id="UP000250085"/>
    </source>
</evidence>
<dbReference type="GeneID" id="33328809"/>
<organism evidence="1 2">
    <name type="scientific">Thermococcus radiotolerans</name>
    <dbReference type="NCBI Taxonomy" id="187880"/>
    <lineage>
        <taxon>Archaea</taxon>
        <taxon>Methanobacteriati</taxon>
        <taxon>Methanobacteriota</taxon>
        <taxon>Thermococci</taxon>
        <taxon>Thermococcales</taxon>
        <taxon>Thermococcaceae</taxon>
        <taxon>Thermococcus</taxon>
    </lineage>
</organism>
<accession>A0A2Z2MZ57</accession>
<sequence length="135" mass="14137">MRRSNKKRLIPLALALVLALVGAALAVPTFQVVVQQVGQGTGTIITPVGSAAVNYNINWSTLKVTSVDVAFDQAPGDGSVVQVYIYDKSDTLIGEGQATISGDTTTSVTVSLTTQPDLLDMDHVQLIVVGKEVSP</sequence>
<dbReference type="Proteomes" id="UP000250085">
    <property type="component" value="Chromosome"/>
</dbReference>
<evidence type="ECO:0000313" key="1">
    <source>
        <dbReference type="EMBL" id="ASJ15095.1"/>
    </source>
</evidence>
<reference evidence="1 2" key="1">
    <citation type="submission" date="2016-04" db="EMBL/GenBank/DDBJ databases">
        <title>Complete genome sequence of Thermococcus radiotolerans type strain EJ2.</title>
        <authorList>
            <person name="Oger P.M."/>
        </authorList>
    </citation>
    <scope>NUCLEOTIDE SEQUENCE [LARGE SCALE GENOMIC DNA]</scope>
    <source>
        <strain evidence="1 2">EJ2</strain>
    </source>
</reference>